<name>A0A1P8WHE9_9PLAN</name>
<dbReference type="InterPro" id="IPR028994">
    <property type="entry name" value="Integrin_alpha_N"/>
</dbReference>
<evidence type="ECO:0000256" key="3">
    <source>
        <dbReference type="ARBA" id="ARBA00022801"/>
    </source>
</evidence>
<feature type="domain" description="Calx-beta" evidence="7">
    <location>
        <begin position="821"/>
        <end position="924"/>
    </location>
</feature>
<dbReference type="PROSITE" id="PS51470">
    <property type="entry name" value="FG_GAP"/>
    <property type="match status" value="4"/>
</dbReference>
<dbReference type="PANTHER" id="PTHR23221">
    <property type="entry name" value="GLYCOSYLPHOSPHATIDYLINOSITOL PHOSPHOLIPASE D"/>
    <property type="match status" value="1"/>
</dbReference>
<dbReference type="InterPro" id="IPR013519">
    <property type="entry name" value="Int_alpha_beta-p"/>
</dbReference>
<dbReference type="GO" id="GO:0007155">
    <property type="term" value="P:cell adhesion"/>
    <property type="evidence" value="ECO:0007669"/>
    <property type="project" value="InterPro"/>
</dbReference>
<keyword evidence="2" id="KW-0677">Repeat</keyword>
<dbReference type="PANTHER" id="PTHR23221:SF7">
    <property type="entry name" value="PHOSPHATIDYLINOSITOL-GLYCAN-SPECIFIC PHOSPHOLIPASE D"/>
    <property type="match status" value="1"/>
</dbReference>
<dbReference type="InterPro" id="IPR000413">
    <property type="entry name" value="Integrin_alpha"/>
</dbReference>
<dbReference type="EMBL" id="CP017641">
    <property type="protein sequence ID" value="APZ93480.1"/>
    <property type="molecule type" value="Genomic_DNA"/>
</dbReference>
<evidence type="ECO:0000256" key="6">
    <source>
        <dbReference type="SAM" id="MobiDB-lite"/>
    </source>
</evidence>
<dbReference type="Gene3D" id="2.60.40.2030">
    <property type="match status" value="4"/>
</dbReference>
<feature type="domain" description="Calx-beta" evidence="7">
    <location>
        <begin position="703"/>
        <end position="806"/>
    </location>
</feature>
<dbReference type="PROSITE" id="PS00330">
    <property type="entry name" value="HEMOLYSIN_CALCIUM"/>
    <property type="match status" value="1"/>
</dbReference>
<keyword evidence="4" id="KW-0106">Calcium</keyword>
<keyword evidence="3" id="KW-0378">Hydrolase</keyword>
<keyword evidence="1" id="KW-0732">Signal</keyword>
<evidence type="ECO:0000256" key="5">
    <source>
        <dbReference type="ARBA" id="ARBA00023180"/>
    </source>
</evidence>
<gene>
    <name evidence="8" type="ORF">Fuma_03098</name>
</gene>
<dbReference type="InterPro" id="IPR038081">
    <property type="entry name" value="CalX-like_sf"/>
</dbReference>
<feature type="region of interest" description="Disordered" evidence="6">
    <location>
        <begin position="1454"/>
        <end position="1474"/>
    </location>
</feature>
<dbReference type="Gene3D" id="2.130.10.130">
    <property type="entry name" value="Integrin alpha, N-terminal"/>
    <property type="match status" value="5"/>
</dbReference>
<dbReference type="Pfam" id="PF01839">
    <property type="entry name" value="FG-GAP"/>
    <property type="match status" value="5"/>
</dbReference>
<evidence type="ECO:0000256" key="4">
    <source>
        <dbReference type="ARBA" id="ARBA00022837"/>
    </source>
</evidence>
<dbReference type="InterPro" id="IPR013517">
    <property type="entry name" value="FG-GAP"/>
</dbReference>
<dbReference type="KEGG" id="fmr:Fuma_03098"/>
<dbReference type="STRING" id="1891926.Fuma_03098"/>
<evidence type="ECO:0000256" key="2">
    <source>
        <dbReference type="ARBA" id="ARBA00022737"/>
    </source>
</evidence>
<accession>A0A1P8WHE9</accession>
<dbReference type="SMART" id="SM00237">
    <property type="entry name" value="Calx_beta"/>
    <property type="match status" value="4"/>
</dbReference>
<evidence type="ECO:0000313" key="8">
    <source>
        <dbReference type="EMBL" id="APZ93480.1"/>
    </source>
</evidence>
<dbReference type="SUPFAM" id="SSF69318">
    <property type="entry name" value="Integrin alpha N-terminal domain"/>
    <property type="match status" value="2"/>
</dbReference>
<dbReference type="Pfam" id="PF03160">
    <property type="entry name" value="Calx-beta"/>
    <property type="match status" value="3"/>
</dbReference>
<proteinExistence type="predicted"/>
<dbReference type="Proteomes" id="UP000187735">
    <property type="component" value="Chromosome"/>
</dbReference>
<keyword evidence="9" id="KW-1185">Reference proteome</keyword>
<dbReference type="InterPro" id="IPR018511">
    <property type="entry name" value="Hemolysin-typ_Ca-bd_CS"/>
</dbReference>
<dbReference type="SMART" id="SM00191">
    <property type="entry name" value="Int_alpha"/>
    <property type="match status" value="7"/>
</dbReference>
<feature type="domain" description="Calx-beta" evidence="7">
    <location>
        <begin position="1058"/>
        <end position="1159"/>
    </location>
</feature>
<organism evidence="8 9">
    <name type="scientific">Fuerstiella marisgermanici</name>
    <dbReference type="NCBI Taxonomy" id="1891926"/>
    <lineage>
        <taxon>Bacteria</taxon>
        <taxon>Pseudomonadati</taxon>
        <taxon>Planctomycetota</taxon>
        <taxon>Planctomycetia</taxon>
        <taxon>Planctomycetales</taxon>
        <taxon>Planctomycetaceae</taxon>
        <taxon>Fuerstiella</taxon>
    </lineage>
</organism>
<evidence type="ECO:0000256" key="1">
    <source>
        <dbReference type="ARBA" id="ARBA00022729"/>
    </source>
</evidence>
<dbReference type="GO" id="GO:0016787">
    <property type="term" value="F:hydrolase activity"/>
    <property type="evidence" value="ECO:0007669"/>
    <property type="project" value="UniProtKB-KW"/>
</dbReference>
<evidence type="ECO:0000313" key="9">
    <source>
        <dbReference type="Proteomes" id="UP000187735"/>
    </source>
</evidence>
<reference evidence="8 9" key="1">
    <citation type="journal article" date="2016" name="Front. Microbiol.">
        <title>Fuerstia marisgermanicae gen. nov., sp. nov., an Unusual Member of the Phylum Planctomycetes from the German Wadden Sea.</title>
        <authorList>
            <person name="Kohn T."/>
            <person name="Heuer A."/>
            <person name="Jogler M."/>
            <person name="Vollmers J."/>
            <person name="Boedeker C."/>
            <person name="Bunk B."/>
            <person name="Rast P."/>
            <person name="Borchert D."/>
            <person name="Glockner I."/>
            <person name="Freese H.M."/>
            <person name="Klenk H.P."/>
            <person name="Overmann J."/>
            <person name="Kaster A.K."/>
            <person name="Rohde M."/>
            <person name="Wiegand S."/>
            <person name="Jogler C."/>
        </authorList>
    </citation>
    <scope>NUCLEOTIDE SEQUENCE [LARGE SCALE GENOMIC DNA]</scope>
    <source>
        <strain evidence="8 9">NH11</strain>
    </source>
</reference>
<sequence>MSRRNLFFRWLSTRRRPRRPSGRTHGEQLEVRQLLSATNPLPLASLDGSNGVRLVTPRGDGSGVSVSGAGDVNGDGYDDVIVGASSSGNASDGAAYVVFGSGAPFNPSFDLLTLDGANGFRVDGVDDGDYTGVSVSSAGDVNGDGYSDLIIGAYGVDDVIDDRKYSYSGEAYVVFGKAGAFPAVFSPNSLDGINGFKLDGVAHRDHFGEAVSTAGDVNGDGYDDLLVGAPFAESSSGVGDAYVVFGKATGFSAVVGMTSLDGSNGFLLDAVRRRAGERVGQSVSAAGDVNGDGVDDLIIGAPNGDNDPNILNDNQGNSYVVFGRTDGFAATIPLADLNGTNGFRLEGIDINDQSGGSVSGAGDVNGDGIVDLIIGARSAEPGTNDGSNEGEAYVVFGTDSGFPASMKLADLNGTNGFRVSGIDPHDEAGKSVSGAGDVNGDGYDDLIIGAHRAGINGESYVVFGKGAAFGAEFRLSDIDGTNGFRIDGASAGDLSGGAVGGAGDVNGDGFDDLIIGAIGGGAPTAGESYIVFGGNFTGGVETQVGTNGPDTLTADRGVIVTDILIGGHGSDILYSDGGPDVLIGGHGDDFLSILNADFSGVRRVRGGRGFDTLRIRRGSVPVFLNFTNIADNRITGIELIDIVDTQNSVTLNHWEVLNLSNISNTLTVYRSNGATVDYGTGWTQQANLLWNSRTYEVFTQGAATLQIYTAPTVSLAASSASVVEDGSGNLVYTFTRDVATGPLTVDFAVSGSAAFSTDYSQTGASAFSANSGSVTFAAGQTVATVTVSPTADNLVELSETVNLTLLQHPNQLYLVGSQLAASGTITDDDAATFRVNDVTVNEDAATMRFDVSTSNPVDTSVFVQVTFTGTTASGGTASGDNTDFVSTTQTVIFGAGDANSKFVFVPIVDDDLVELTESFSISLSTTSPLGTRVADFSDVGTGEIVDNDTATFTINDVTVHETDGTTTFTLSLDKALDMAADLDVVYTDNTAVGASGGIGADYDNDADRVTFPAGSTTDVQVTVAITDDNVVTGERTFTAALNLVTDVGARRVVLTDTGQGTILDNAAAFTISDVTVDEDAGNATFTISLDNPLDIPVDIDVSYADGTAIGAADGTSADFANDVSTVRFEAGETDDKTITVAITDDDTVEGTQTFSAMLSTNTELGLRTVLLDDTATGTITDNDTAGYSVSKTQTTLTEAGTSDTFDVVLTSQPLTDVTFEITSEDTSEAIVSHETLTFTPANWNESQTVTVTGVADSEIDGDKTTTITVSVQAAESDVFFQDLDDSFITATTTDLDTGGNIDGDTDFDANDSFLIHLTNLAGTDEQVNQSKGSSSLSPVEIRNRIANLKVQADVDGDGDFDANDSFLIHLVKLSGTNQQIDLSRGGSSLTADQIRANIDALGTPSSTINRNSKRIAAAKPEDTFDQTTPAQMLSSTKTTKRERLFAELELINQATQHPQRSTMPGESSESDTVNFSEKTFRSWIDSI</sequence>
<dbReference type="PRINTS" id="PR01185">
    <property type="entry name" value="INTEGRINA"/>
</dbReference>
<dbReference type="SUPFAM" id="SSF141072">
    <property type="entry name" value="CalX-like"/>
    <property type="match status" value="4"/>
</dbReference>
<dbReference type="InterPro" id="IPR003644">
    <property type="entry name" value="Calx_beta"/>
</dbReference>
<dbReference type="GO" id="GO:0007154">
    <property type="term" value="P:cell communication"/>
    <property type="evidence" value="ECO:0007669"/>
    <property type="project" value="InterPro"/>
</dbReference>
<dbReference type="GO" id="GO:0008305">
    <property type="term" value="C:integrin complex"/>
    <property type="evidence" value="ECO:0007669"/>
    <property type="project" value="InterPro"/>
</dbReference>
<protein>
    <submittedName>
        <fullName evidence="8">Calx-beta domain protein</fullName>
    </submittedName>
</protein>
<keyword evidence="5" id="KW-0325">Glycoprotein</keyword>
<evidence type="ECO:0000259" key="7">
    <source>
        <dbReference type="SMART" id="SM00237"/>
    </source>
</evidence>
<feature type="domain" description="Calx-beta" evidence="7">
    <location>
        <begin position="940"/>
        <end position="1042"/>
    </location>
</feature>